<sequence>MNRIIAFVFCLALFKANGGAIGTLDSVPALRSAGTRLSRVRALSRASWPDGWLFNLRSPGVMAGHAQKPTILCAAKLECIYLGLQMKANIVKALRP</sequence>
<accession>A0AAV4DBX4</accession>
<dbReference type="EMBL" id="BLXT01007710">
    <property type="protein sequence ID" value="GFO41758.1"/>
    <property type="molecule type" value="Genomic_DNA"/>
</dbReference>
<organism evidence="2 3">
    <name type="scientific">Plakobranchus ocellatus</name>
    <dbReference type="NCBI Taxonomy" id="259542"/>
    <lineage>
        <taxon>Eukaryota</taxon>
        <taxon>Metazoa</taxon>
        <taxon>Spiralia</taxon>
        <taxon>Lophotrochozoa</taxon>
        <taxon>Mollusca</taxon>
        <taxon>Gastropoda</taxon>
        <taxon>Heterobranchia</taxon>
        <taxon>Euthyneura</taxon>
        <taxon>Panpulmonata</taxon>
        <taxon>Sacoglossa</taxon>
        <taxon>Placobranchoidea</taxon>
        <taxon>Plakobranchidae</taxon>
        <taxon>Plakobranchus</taxon>
    </lineage>
</organism>
<name>A0AAV4DBX4_9GAST</name>
<evidence type="ECO:0008006" key="4">
    <source>
        <dbReference type="Google" id="ProtNLM"/>
    </source>
</evidence>
<keyword evidence="3" id="KW-1185">Reference proteome</keyword>
<proteinExistence type="predicted"/>
<gene>
    <name evidence="2" type="ORF">PoB_006826300</name>
</gene>
<feature type="chain" id="PRO_5043932405" description="Secreted protein" evidence="1">
    <location>
        <begin position="21"/>
        <end position="96"/>
    </location>
</feature>
<reference evidence="2 3" key="1">
    <citation type="journal article" date="2021" name="Elife">
        <title>Chloroplast acquisition without the gene transfer in kleptoplastic sea slugs, Plakobranchus ocellatus.</title>
        <authorList>
            <person name="Maeda T."/>
            <person name="Takahashi S."/>
            <person name="Yoshida T."/>
            <person name="Shimamura S."/>
            <person name="Takaki Y."/>
            <person name="Nagai Y."/>
            <person name="Toyoda A."/>
            <person name="Suzuki Y."/>
            <person name="Arimoto A."/>
            <person name="Ishii H."/>
            <person name="Satoh N."/>
            <person name="Nishiyama T."/>
            <person name="Hasebe M."/>
            <person name="Maruyama T."/>
            <person name="Minagawa J."/>
            <person name="Obokata J."/>
            <person name="Shigenobu S."/>
        </authorList>
    </citation>
    <scope>NUCLEOTIDE SEQUENCE [LARGE SCALE GENOMIC DNA]</scope>
</reference>
<protein>
    <recommendedName>
        <fullName evidence="4">Secreted protein</fullName>
    </recommendedName>
</protein>
<evidence type="ECO:0000256" key="1">
    <source>
        <dbReference type="SAM" id="SignalP"/>
    </source>
</evidence>
<evidence type="ECO:0000313" key="2">
    <source>
        <dbReference type="EMBL" id="GFO41758.1"/>
    </source>
</evidence>
<keyword evidence="1" id="KW-0732">Signal</keyword>
<dbReference type="AlphaFoldDB" id="A0AAV4DBX4"/>
<evidence type="ECO:0000313" key="3">
    <source>
        <dbReference type="Proteomes" id="UP000735302"/>
    </source>
</evidence>
<dbReference type="Proteomes" id="UP000735302">
    <property type="component" value="Unassembled WGS sequence"/>
</dbReference>
<feature type="signal peptide" evidence="1">
    <location>
        <begin position="1"/>
        <end position="20"/>
    </location>
</feature>
<comment type="caution">
    <text evidence="2">The sequence shown here is derived from an EMBL/GenBank/DDBJ whole genome shotgun (WGS) entry which is preliminary data.</text>
</comment>